<evidence type="ECO:0000256" key="1">
    <source>
        <dbReference type="SAM" id="MobiDB-lite"/>
    </source>
</evidence>
<keyword evidence="4" id="KW-1185">Reference proteome</keyword>
<keyword evidence="2" id="KW-0732">Signal</keyword>
<reference evidence="3" key="2">
    <citation type="submission" date="2022-06" db="UniProtKB">
        <authorList>
            <consortium name="EnsemblMetazoa"/>
        </authorList>
    </citation>
    <scope>IDENTIFICATION</scope>
    <source>
        <strain evidence="3">PS312</strain>
    </source>
</reference>
<feature type="compositionally biased region" description="Low complexity" evidence="1">
    <location>
        <begin position="93"/>
        <end position="110"/>
    </location>
</feature>
<feature type="region of interest" description="Disordered" evidence="1">
    <location>
        <begin position="93"/>
        <end position="117"/>
    </location>
</feature>
<feature type="chain" id="PRO_5044305113" evidence="2">
    <location>
        <begin position="16"/>
        <end position="168"/>
    </location>
</feature>
<dbReference type="EnsemblMetazoa" id="PPA15839.1">
    <property type="protein sequence ID" value="PPA15839.1"/>
    <property type="gene ID" value="WBGene00105393"/>
</dbReference>
<organism evidence="3 4">
    <name type="scientific">Pristionchus pacificus</name>
    <name type="common">Parasitic nematode worm</name>
    <dbReference type="NCBI Taxonomy" id="54126"/>
    <lineage>
        <taxon>Eukaryota</taxon>
        <taxon>Metazoa</taxon>
        <taxon>Ecdysozoa</taxon>
        <taxon>Nematoda</taxon>
        <taxon>Chromadorea</taxon>
        <taxon>Rhabditida</taxon>
        <taxon>Rhabditina</taxon>
        <taxon>Diplogasteromorpha</taxon>
        <taxon>Diplogasteroidea</taxon>
        <taxon>Neodiplogasteridae</taxon>
        <taxon>Pristionchus</taxon>
    </lineage>
</organism>
<name>A0A454Y4L8_PRIPA</name>
<accession>A0A454Y4L8</accession>
<protein>
    <submittedName>
        <fullName evidence="3">Uncharacterized protein</fullName>
    </submittedName>
</protein>
<dbReference type="Proteomes" id="UP000005239">
    <property type="component" value="Unassembled WGS sequence"/>
</dbReference>
<proteinExistence type="predicted"/>
<dbReference type="AlphaFoldDB" id="A0A454Y4L8"/>
<gene>
    <name evidence="3" type="primary">WBGene00105393</name>
</gene>
<feature type="signal peptide" evidence="2">
    <location>
        <begin position="1"/>
        <end position="15"/>
    </location>
</feature>
<evidence type="ECO:0000313" key="4">
    <source>
        <dbReference type="Proteomes" id="UP000005239"/>
    </source>
</evidence>
<evidence type="ECO:0000313" key="3">
    <source>
        <dbReference type="EnsemblMetazoa" id="PPA15839.1"/>
    </source>
</evidence>
<sequence length="168" mass="17347">MSLLLLLAFLTGTAALRCTMEQGYPFAYQCNEGSYCKEVYKPDGSARYHGCDLNKQCVKSGCSAWIEKDYVMCCSDTTAIPSPPPAMTRKFTTTAKSTTTSKTTTSSVATESNAPPTSAALPITSTIATVSDANLPQAAAISSASPGPSDAALVLVAAATISIASAIN</sequence>
<accession>A0A8R1UCA1</accession>
<reference evidence="4" key="1">
    <citation type="journal article" date="2008" name="Nat. Genet.">
        <title>The Pristionchus pacificus genome provides a unique perspective on nematode lifestyle and parasitism.</title>
        <authorList>
            <person name="Dieterich C."/>
            <person name="Clifton S.W."/>
            <person name="Schuster L.N."/>
            <person name="Chinwalla A."/>
            <person name="Delehaunty K."/>
            <person name="Dinkelacker I."/>
            <person name="Fulton L."/>
            <person name="Fulton R."/>
            <person name="Godfrey J."/>
            <person name="Minx P."/>
            <person name="Mitreva M."/>
            <person name="Roeseler W."/>
            <person name="Tian H."/>
            <person name="Witte H."/>
            <person name="Yang S.P."/>
            <person name="Wilson R.K."/>
            <person name="Sommer R.J."/>
        </authorList>
    </citation>
    <scope>NUCLEOTIDE SEQUENCE [LARGE SCALE GENOMIC DNA]</scope>
    <source>
        <strain evidence="4">PS312</strain>
    </source>
</reference>
<evidence type="ECO:0000256" key="2">
    <source>
        <dbReference type="SAM" id="SignalP"/>
    </source>
</evidence>